<comment type="similarity">
    <text evidence="13">Belongs to the protein kinase superfamily. Ser/Thr protein kinase family. Aurora subfamily.</text>
</comment>
<keyword evidence="4 13" id="KW-0418">Kinase</keyword>
<evidence type="ECO:0000256" key="5">
    <source>
        <dbReference type="ARBA" id="ARBA00022840"/>
    </source>
</evidence>
<evidence type="ECO:0000256" key="4">
    <source>
        <dbReference type="ARBA" id="ARBA00022777"/>
    </source>
</evidence>
<dbReference type="FunFam" id="3.30.200.20:FF:000042">
    <property type="entry name" value="Aurora kinase A"/>
    <property type="match status" value="1"/>
</dbReference>
<keyword evidence="5 9" id="KW-0067">ATP-binding</keyword>
<dbReference type="GO" id="GO:0005524">
    <property type="term" value="F:ATP binding"/>
    <property type="evidence" value="ECO:0007669"/>
    <property type="project" value="UniProtKB-UniRule"/>
</dbReference>
<protein>
    <recommendedName>
        <fullName evidence="13">Aurora kinase</fullName>
        <ecNumber evidence="13">2.7.11.1</ecNumber>
    </recommendedName>
</protein>
<dbReference type="eggNOG" id="KOG0580">
    <property type="taxonomic scope" value="Eukaryota"/>
</dbReference>
<dbReference type="PROSITE" id="PS50011">
    <property type="entry name" value="PROTEIN_KINASE_DOM"/>
    <property type="match status" value="1"/>
</dbReference>
<evidence type="ECO:0000259" key="14">
    <source>
        <dbReference type="PROSITE" id="PS50011"/>
    </source>
</evidence>
<evidence type="ECO:0000313" key="16">
    <source>
        <dbReference type="Proteomes" id="UP000008983"/>
    </source>
</evidence>
<dbReference type="FunCoup" id="G0QKU2">
    <property type="interactions" value="47"/>
</dbReference>
<keyword evidence="3 9" id="KW-0547">Nucleotide-binding</keyword>
<dbReference type="InterPro" id="IPR030616">
    <property type="entry name" value="Aur-like"/>
</dbReference>
<feature type="domain" description="Protein kinase" evidence="14">
    <location>
        <begin position="1"/>
        <end position="254"/>
    </location>
</feature>
<dbReference type="PROSITE" id="PS00108">
    <property type="entry name" value="PROTEIN_KINASE_ST"/>
    <property type="match status" value="1"/>
</dbReference>
<feature type="binding site" evidence="9 11">
    <location>
        <position position="30"/>
    </location>
    <ligand>
        <name>ATP</name>
        <dbReference type="ChEBI" id="CHEBI:30616"/>
    </ligand>
</feature>
<dbReference type="EC" id="2.7.11.1" evidence="13"/>
<keyword evidence="1 12" id="KW-0723">Serine/threonine-protein kinase</keyword>
<dbReference type="Pfam" id="PF00069">
    <property type="entry name" value="Pkinase"/>
    <property type="match status" value="1"/>
</dbReference>
<evidence type="ECO:0000256" key="11">
    <source>
        <dbReference type="PROSITE-ProRule" id="PRU10141"/>
    </source>
</evidence>
<comment type="catalytic activity">
    <reaction evidence="7 13">
        <text>L-seryl-[protein] + ATP = O-phospho-L-seryl-[protein] + ADP + H(+)</text>
        <dbReference type="Rhea" id="RHEA:17989"/>
        <dbReference type="Rhea" id="RHEA-COMP:9863"/>
        <dbReference type="Rhea" id="RHEA-COMP:11604"/>
        <dbReference type="ChEBI" id="CHEBI:15378"/>
        <dbReference type="ChEBI" id="CHEBI:29999"/>
        <dbReference type="ChEBI" id="CHEBI:30616"/>
        <dbReference type="ChEBI" id="CHEBI:83421"/>
        <dbReference type="ChEBI" id="CHEBI:456216"/>
        <dbReference type="EC" id="2.7.11.1"/>
    </reaction>
</comment>
<dbReference type="InParanoid" id="G0QKU2"/>
<dbReference type="InterPro" id="IPR017441">
    <property type="entry name" value="Protein_kinase_ATP_BS"/>
</dbReference>
<keyword evidence="16" id="KW-1185">Reference proteome</keyword>
<dbReference type="FunFam" id="1.10.510.10:FF:000235">
    <property type="entry name" value="Serine/threonine-protein kinase ark1"/>
    <property type="match status" value="1"/>
</dbReference>
<proteinExistence type="inferred from homology"/>
<dbReference type="SUPFAM" id="SSF56112">
    <property type="entry name" value="Protein kinase-like (PK-like)"/>
    <property type="match status" value="1"/>
</dbReference>
<reference evidence="15 16" key="1">
    <citation type="submission" date="2011-07" db="EMBL/GenBank/DDBJ databases">
        <authorList>
            <person name="Coyne R."/>
            <person name="Brami D."/>
            <person name="Johnson J."/>
            <person name="Hostetler J."/>
            <person name="Hannick L."/>
            <person name="Clark T."/>
            <person name="Cassidy-Hanley D."/>
            <person name="Inman J."/>
        </authorList>
    </citation>
    <scope>NUCLEOTIDE SEQUENCE [LARGE SCALE GENOMIC DNA]</scope>
    <source>
        <strain evidence="15 16">G5</strain>
    </source>
</reference>
<evidence type="ECO:0000256" key="7">
    <source>
        <dbReference type="ARBA" id="ARBA00048679"/>
    </source>
</evidence>
<dbReference type="Proteomes" id="UP000008983">
    <property type="component" value="Unassembled WGS sequence"/>
</dbReference>
<dbReference type="AlphaFoldDB" id="G0QKU2"/>
<dbReference type="OMA" id="DWIETHC"/>
<dbReference type="InterPro" id="IPR008271">
    <property type="entry name" value="Ser/Thr_kinase_AS"/>
</dbReference>
<sequence>MTIIKKLGEGKFSEVYLSCDKKTSFLFALKKIKKETINQYNITQDIIKEIKSQTLLEHPNLIKLYGFFADEEAIYLIQELGHGKELFADLKSQPNKRFKEPITANFIRQIIQALIYMHQKKFIHRDIKLENIMLTNGVLKLCDFGYTTAFQEDQMRKTFCGTLDYASPEMVEGKEYDNSVDAWSIGILTYELIFGQAPFTDKNDMEKTFLNIVKNEIDFPGLISFEGVDFIKKLLVKKPQERMTLNDALQHPFIQSGMTSRQNQSELEFSDMQLLN</sequence>
<dbReference type="SMART" id="SM00220">
    <property type="entry name" value="S_TKc"/>
    <property type="match status" value="1"/>
</dbReference>
<name>G0QKU2_ICHMU</name>
<feature type="binding site" evidence="9">
    <location>
        <position position="11"/>
    </location>
    <ligand>
        <name>ATP</name>
        <dbReference type="ChEBI" id="CHEBI:30616"/>
    </ligand>
</feature>
<organism evidence="15 16">
    <name type="scientific">Ichthyophthirius multifiliis</name>
    <name type="common">White spot disease agent</name>
    <name type="synonym">Ich</name>
    <dbReference type="NCBI Taxonomy" id="5932"/>
    <lineage>
        <taxon>Eukaryota</taxon>
        <taxon>Sar</taxon>
        <taxon>Alveolata</taxon>
        <taxon>Ciliophora</taxon>
        <taxon>Intramacronucleata</taxon>
        <taxon>Oligohymenophorea</taxon>
        <taxon>Hymenostomatida</taxon>
        <taxon>Ophryoglenina</taxon>
        <taxon>Ichthyophthirius</taxon>
    </lineage>
</organism>
<feature type="active site" description="Proton acceptor" evidence="8">
    <location>
        <position position="126"/>
    </location>
</feature>
<evidence type="ECO:0000256" key="9">
    <source>
        <dbReference type="PIRSR" id="PIRSR630616-2"/>
    </source>
</evidence>
<feature type="binding site" evidence="9">
    <location>
        <begin position="130"/>
        <end position="131"/>
    </location>
    <ligand>
        <name>ATP</name>
        <dbReference type="ChEBI" id="CHEBI:30616"/>
    </ligand>
</feature>
<accession>G0QKU2</accession>
<evidence type="ECO:0000313" key="15">
    <source>
        <dbReference type="EMBL" id="EGR34166.1"/>
    </source>
</evidence>
<feature type="cross-link" description="Glycyl lysine isopeptide (Lys-Gly) (interchain with G-Cter in SUMO2)" evidence="10">
    <location>
        <position position="128"/>
    </location>
</feature>
<dbReference type="RefSeq" id="XP_004039470.1">
    <property type="nucleotide sequence ID" value="XM_004039422.1"/>
</dbReference>
<evidence type="ECO:0000256" key="2">
    <source>
        <dbReference type="ARBA" id="ARBA00022679"/>
    </source>
</evidence>
<dbReference type="GO" id="GO:0004674">
    <property type="term" value="F:protein serine/threonine kinase activity"/>
    <property type="evidence" value="ECO:0007669"/>
    <property type="project" value="UniProtKB-KW"/>
</dbReference>
<dbReference type="PROSITE" id="PS00107">
    <property type="entry name" value="PROTEIN_KINASE_ATP"/>
    <property type="match status" value="1"/>
</dbReference>
<dbReference type="CDD" id="cd14007">
    <property type="entry name" value="STKc_Aurora"/>
    <property type="match status" value="1"/>
</dbReference>
<comment type="catalytic activity">
    <reaction evidence="6 13">
        <text>L-threonyl-[protein] + ATP = O-phospho-L-threonyl-[protein] + ADP + H(+)</text>
        <dbReference type="Rhea" id="RHEA:46608"/>
        <dbReference type="Rhea" id="RHEA-COMP:11060"/>
        <dbReference type="Rhea" id="RHEA-COMP:11605"/>
        <dbReference type="ChEBI" id="CHEBI:15378"/>
        <dbReference type="ChEBI" id="CHEBI:30013"/>
        <dbReference type="ChEBI" id="CHEBI:30616"/>
        <dbReference type="ChEBI" id="CHEBI:61977"/>
        <dbReference type="ChEBI" id="CHEBI:456216"/>
        <dbReference type="EC" id="2.7.11.1"/>
    </reaction>
</comment>
<evidence type="ECO:0000256" key="3">
    <source>
        <dbReference type="ARBA" id="ARBA00022741"/>
    </source>
</evidence>
<dbReference type="OrthoDB" id="345735at2759"/>
<dbReference type="EMBL" id="GL983190">
    <property type="protein sequence ID" value="EGR34166.1"/>
    <property type="molecule type" value="Genomic_DNA"/>
</dbReference>
<dbReference type="InterPro" id="IPR000719">
    <property type="entry name" value="Prot_kinase_dom"/>
</dbReference>
<evidence type="ECO:0000256" key="6">
    <source>
        <dbReference type="ARBA" id="ARBA00047899"/>
    </source>
</evidence>
<dbReference type="GeneID" id="14910353"/>
<evidence type="ECO:0000256" key="8">
    <source>
        <dbReference type="PIRSR" id="PIRSR630616-1"/>
    </source>
</evidence>
<dbReference type="GO" id="GO:0106310">
    <property type="term" value="F:protein serine kinase activity"/>
    <property type="evidence" value="ECO:0007669"/>
    <property type="project" value="RHEA"/>
</dbReference>
<evidence type="ECO:0000256" key="10">
    <source>
        <dbReference type="PIRSR" id="PIRSR630616-3"/>
    </source>
</evidence>
<evidence type="ECO:0000256" key="12">
    <source>
        <dbReference type="RuleBase" id="RU000304"/>
    </source>
</evidence>
<gene>
    <name evidence="15" type="ORF">IMG5_021860</name>
</gene>
<evidence type="ECO:0000256" key="1">
    <source>
        <dbReference type="ARBA" id="ARBA00022527"/>
    </source>
</evidence>
<dbReference type="STRING" id="857967.G0QKU2"/>
<dbReference type="InterPro" id="IPR011009">
    <property type="entry name" value="Kinase-like_dom_sf"/>
</dbReference>
<evidence type="ECO:0000256" key="13">
    <source>
        <dbReference type="RuleBase" id="RU367134"/>
    </source>
</evidence>
<dbReference type="PANTHER" id="PTHR24350">
    <property type="entry name" value="SERINE/THREONINE-PROTEIN KINASE IAL-RELATED"/>
    <property type="match status" value="1"/>
</dbReference>
<keyword evidence="2 13" id="KW-0808">Transferase</keyword>
<feature type="binding site" evidence="9">
    <location>
        <position position="143"/>
    </location>
    <ligand>
        <name>ATP</name>
        <dbReference type="ChEBI" id="CHEBI:30616"/>
    </ligand>
</feature>
<dbReference type="Gene3D" id="1.10.510.10">
    <property type="entry name" value="Transferase(Phosphotransferase) domain 1"/>
    <property type="match status" value="1"/>
</dbReference>